<keyword evidence="2 5" id="KW-0812">Transmembrane</keyword>
<evidence type="ECO:0000313" key="6">
    <source>
        <dbReference type="EMBL" id="MCM1984179.1"/>
    </source>
</evidence>
<name>A0ABD4T6I2_9CYAN</name>
<evidence type="ECO:0000256" key="4">
    <source>
        <dbReference type="ARBA" id="ARBA00023136"/>
    </source>
</evidence>
<evidence type="ECO:0000256" key="2">
    <source>
        <dbReference type="ARBA" id="ARBA00022692"/>
    </source>
</evidence>
<evidence type="ECO:0000256" key="5">
    <source>
        <dbReference type="SAM" id="Phobius"/>
    </source>
</evidence>
<dbReference type="RefSeq" id="WP_201277129.1">
    <property type="nucleotide sequence ID" value="NZ_JTHE03000088.1"/>
</dbReference>
<protein>
    <submittedName>
        <fullName evidence="6">DUF4870 domain-containing protein</fullName>
    </submittedName>
</protein>
<organism evidence="6 7">
    <name type="scientific">Lyngbya confervoides BDU141951</name>
    <dbReference type="NCBI Taxonomy" id="1574623"/>
    <lineage>
        <taxon>Bacteria</taxon>
        <taxon>Bacillati</taxon>
        <taxon>Cyanobacteriota</taxon>
        <taxon>Cyanophyceae</taxon>
        <taxon>Oscillatoriophycideae</taxon>
        <taxon>Oscillatoriales</taxon>
        <taxon>Microcoleaceae</taxon>
        <taxon>Lyngbya</taxon>
    </lineage>
</organism>
<dbReference type="EMBL" id="JTHE03000088">
    <property type="protein sequence ID" value="MCM1984179.1"/>
    <property type="molecule type" value="Genomic_DNA"/>
</dbReference>
<dbReference type="Pfam" id="PF09685">
    <property type="entry name" value="MamF_MmsF"/>
    <property type="match status" value="1"/>
</dbReference>
<feature type="transmembrane region" description="Helical" evidence="5">
    <location>
        <begin position="83"/>
        <end position="106"/>
    </location>
</feature>
<dbReference type="AlphaFoldDB" id="A0ABD4T6I2"/>
<evidence type="ECO:0000256" key="1">
    <source>
        <dbReference type="ARBA" id="ARBA00004141"/>
    </source>
</evidence>
<dbReference type="Proteomes" id="UP000031561">
    <property type="component" value="Unassembled WGS sequence"/>
</dbReference>
<evidence type="ECO:0000256" key="3">
    <source>
        <dbReference type="ARBA" id="ARBA00022989"/>
    </source>
</evidence>
<comment type="caution">
    <text evidence="6">The sequence shown here is derived from an EMBL/GenBank/DDBJ whole genome shotgun (WGS) entry which is preliminary data.</text>
</comment>
<reference evidence="6 7" key="1">
    <citation type="journal article" date="2015" name="Genome Announc.">
        <title>Draft Genome Sequence of Filamentous Marine Cyanobacterium Lyngbya confervoides Strain BDU141951.</title>
        <authorList>
            <person name="Chandrababunaidu M.M."/>
            <person name="Sen D."/>
            <person name="Tripathy S."/>
        </authorList>
    </citation>
    <scope>NUCLEOTIDE SEQUENCE [LARGE SCALE GENOMIC DNA]</scope>
    <source>
        <strain evidence="6 7">BDU141951</strain>
    </source>
</reference>
<proteinExistence type="predicted"/>
<gene>
    <name evidence="6" type="ORF">QQ91_0015245</name>
</gene>
<dbReference type="InterPro" id="IPR019109">
    <property type="entry name" value="MamF_MmsF"/>
</dbReference>
<keyword evidence="4 5" id="KW-0472">Membrane</keyword>
<accession>A0ABD4T6I2</accession>
<feature type="transmembrane region" description="Helical" evidence="5">
    <location>
        <begin position="60"/>
        <end position="77"/>
    </location>
</feature>
<comment type="subcellular location">
    <subcellularLocation>
        <location evidence="1">Membrane</location>
        <topology evidence="1">Multi-pass membrane protein</topology>
    </subcellularLocation>
</comment>
<feature type="transmembrane region" description="Helical" evidence="5">
    <location>
        <begin position="20"/>
        <end position="40"/>
    </location>
</feature>
<evidence type="ECO:0000313" key="7">
    <source>
        <dbReference type="Proteomes" id="UP000031561"/>
    </source>
</evidence>
<keyword evidence="7" id="KW-1185">Reference proteome</keyword>
<keyword evidence="3 5" id="KW-1133">Transmembrane helix</keyword>
<sequence>MTSKVFDTDKRKLLSAVSHGSIFFSPLLLTVGIPIVLLTVSDDPVIRDNAKEAINFHINVWIYGAIAGFISFFWFTLILLPLIWALAAFVFILTWVFPLFAIVSCITHPDQSYRYRYIFRFL</sequence>